<dbReference type="InterPro" id="IPR019752">
    <property type="entry name" value="Pyrv/ketoisovalerate_OxRed_cat"/>
</dbReference>
<dbReference type="InterPro" id="IPR046667">
    <property type="entry name" value="DUF6537"/>
</dbReference>
<feature type="domain" description="Pyruvate/ketoisovalerate oxidoreductase catalytic" evidence="2">
    <location>
        <begin position="723"/>
        <end position="909"/>
    </location>
</feature>
<evidence type="ECO:0000313" key="5">
    <source>
        <dbReference type="Proteomes" id="UP001597216"/>
    </source>
</evidence>
<protein>
    <submittedName>
        <fullName evidence="4">Indolepyruvate ferredoxin oxidoreductase family protein</fullName>
    </submittedName>
</protein>
<dbReference type="RefSeq" id="WP_377352371.1">
    <property type="nucleotide sequence ID" value="NZ_JBHTLQ010000004.1"/>
</dbReference>
<dbReference type="InterPro" id="IPR002880">
    <property type="entry name" value="Pyrv_Fd/Flavodoxin_OxRdtase_N"/>
</dbReference>
<dbReference type="PANTHER" id="PTHR48084">
    <property type="entry name" value="2-OXOGLUTARATE OXIDOREDUCTASE SUBUNIT KORB-RELATED"/>
    <property type="match status" value="1"/>
</dbReference>
<dbReference type="InterPro" id="IPR002869">
    <property type="entry name" value="Pyrv_flavodox_OxRed_cen"/>
</dbReference>
<comment type="caution">
    <text evidence="4">The sequence shown here is derived from an EMBL/GenBank/DDBJ whole genome shotgun (WGS) entry which is preliminary data.</text>
</comment>
<proteinExistence type="predicted"/>
<keyword evidence="5" id="KW-1185">Reference proteome</keyword>
<dbReference type="PANTHER" id="PTHR48084:SF3">
    <property type="entry name" value="SUBUNIT OF PYRUVATE:FLAVODOXIN OXIDOREDUCTASE"/>
    <property type="match status" value="1"/>
</dbReference>
<sequence>MRHTEVTLDDKFLLNKGRVFITGVQALLRVLMDQKRLDQAAGLNTAGFLSGYRGSPLGGLDQQAHRAAKHLKAAEVVFKEGLNEDLAATAVWGSQQANLFPGARFDGVFGMWYGKAPGVDRTGDAFKHANFAGTWGKGGVLAVAGDDHTCKSSTLPSQSEYAFQDFEMPVLSPADVQEVLDYGLMGYAMSRFSGLWVGLIALADTMDSGATIDVDLKRHQIATPANFAIPSGGLGIRLKDQPLDKERRLRTLKIPAALAFARANRIDRVVLPAARPRLGVVCQGQAYKDVIEAFAAMGISLEEAASLGVSIYKVGMPWPLEPQGLKAFAAGLETLMVIEHKRPLIETQARAALYDLPAHARPRIIGKTDENGNPLLSELSALSVAEVALAIADRLPPGPHMDRVNDYLARVSAASMAAVTLAAEQQRKPFFCSGCPHNTSTRLPEGSRALAGIGCHYMASFSDPSTDLNSHMGGEGLTWVGSAPFTTESHVFANLGDGTYNHSGSLAVRASIAAGSHITYKLLFNDAVAMTGGQRAESGFTPAQITRQLAAEGVAKIIIVADDPTRYDGVTDLAPGVTVRPRSELIAVQKELRDTPGTTVLLYDQVCATEKRRRRKRGSMESATKRVFINPLVCEGCGDCSKASNCVSVEPLNTEFGRKRRINQSSCNTDYSCLQGFCPSFVTIEGAENAQATALPALTADSTPLPEFQPLEGVRNIVFTGIGGTGVTTTASILAMAAHVDGRAASVVDMTGLAQKGGAVFSHVRIGETEETVVGGRVPAASAHVLVACDILSAAGPDALALYAKDRTVACGNEDFAPTADFVTDRDVRFDAGNMARRITAATKAYDECPAHHLAETRMGDAIYANMIMLGFAWQKGLIPVSSRALYRAIRLNGVAAEENLQAFELGRQVAHDPSKRGAAEADVPTPETMALDALIAHRAGELAAYQNQAYADRYLRRIEQVSAKGSDALTRAVAVNLYKLMAYKDEYEVARLYADGRFDQTRGETFKGGKMKVLLSPPIFSPTDANGRPKKIAFGGWMLRWGFPVLAKLKGLRGTPFDPFGGHAERKTERALIADYEAGLDKLLAGLTPERTALAVQIAQVPQGIRGFGPVKEASIKVAKTDEAKLWTAWEAA</sequence>
<evidence type="ECO:0000313" key="4">
    <source>
        <dbReference type="EMBL" id="MFD1189508.1"/>
    </source>
</evidence>
<dbReference type="Pfam" id="PF20169">
    <property type="entry name" value="DUF6537"/>
    <property type="match status" value="1"/>
</dbReference>
<name>A0ABW3SX55_9CAUL</name>
<dbReference type="Proteomes" id="UP001597216">
    <property type="component" value="Unassembled WGS sequence"/>
</dbReference>
<gene>
    <name evidence="4" type="ORF">ACFQ27_02870</name>
</gene>
<dbReference type="EMBL" id="JBHTLQ010000004">
    <property type="protein sequence ID" value="MFD1189508.1"/>
    <property type="molecule type" value="Genomic_DNA"/>
</dbReference>
<evidence type="ECO:0000256" key="1">
    <source>
        <dbReference type="ARBA" id="ARBA00023002"/>
    </source>
</evidence>
<dbReference type="Gene3D" id="3.40.50.970">
    <property type="match status" value="1"/>
</dbReference>
<dbReference type="NCBIfam" id="NF009588">
    <property type="entry name" value="PRK13029.1"/>
    <property type="match status" value="1"/>
</dbReference>
<reference evidence="5" key="1">
    <citation type="journal article" date="2019" name="Int. J. Syst. Evol. Microbiol.">
        <title>The Global Catalogue of Microorganisms (GCM) 10K type strain sequencing project: providing services to taxonomists for standard genome sequencing and annotation.</title>
        <authorList>
            <consortium name="The Broad Institute Genomics Platform"/>
            <consortium name="The Broad Institute Genome Sequencing Center for Infectious Disease"/>
            <person name="Wu L."/>
            <person name="Ma J."/>
        </authorList>
    </citation>
    <scope>NUCLEOTIDE SEQUENCE [LARGE SCALE GENOMIC DNA]</scope>
    <source>
        <strain evidence="5">CCUG 55074</strain>
    </source>
</reference>
<dbReference type="SUPFAM" id="SSF52518">
    <property type="entry name" value="Thiamin diphosphate-binding fold (THDP-binding)"/>
    <property type="match status" value="2"/>
</dbReference>
<dbReference type="Gene3D" id="3.40.920.10">
    <property type="entry name" value="Pyruvate-ferredoxin oxidoreductase, PFOR, domain III"/>
    <property type="match status" value="1"/>
</dbReference>
<evidence type="ECO:0000259" key="2">
    <source>
        <dbReference type="Pfam" id="PF01558"/>
    </source>
</evidence>
<dbReference type="InterPro" id="IPR051457">
    <property type="entry name" value="2-oxoacid:Fd_oxidoreductase"/>
</dbReference>
<dbReference type="CDD" id="cd07034">
    <property type="entry name" value="TPP_PYR_PFOR_IOR-alpha_like"/>
    <property type="match status" value="1"/>
</dbReference>
<dbReference type="Pfam" id="PF01558">
    <property type="entry name" value="POR"/>
    <property type="match status" value="1"/>
</dbReference>
<evidence type="ECO:0000259" key="3">
    <source>
        <dbReference type="Pfam" id="PF20169"/>
    </source>
</evidence>
<dbReference type="NCBIfam" id="NF009589">
    <property type="entry name" value="PRK13030.1"/>
    <property type="match status" value="1"/>
</dbReference>
<organism evidence="4 5">
    <name type="scientific">Phenylobacterium conjunctum</name>
    <dbReference type="NCBI Taxonomy" id="1298959"/>
    <lineage>
        <taxon>Bacteria</taxon>
        <taxon>Pseudomonadati</taxon>
        <taxon>Pseudomonadota</taxon>
        <taxon>Alphaproteobacteria</taxon>
        <taxon>Caulobacterales</taxon>
        <taxon>Caulobacteraceae</taxon>
        <taxon>Phenylobacterium</taxon>
    </lineage>
</organism>
<accession>A0ABW3SX55</accession>
<dbReference type="InterPro" id="IPR029061">
    <property type="entry name" value="THDP-binding"/>
</dbReference>
<feature type="domain" description="DUF6537" evidence="3">
    <location>
        <begin position="932"/>
        <end position="1121"/>
    </location>
</feature>
<dbReference type="SUPFAM" id="SSF53323">
    <property type="entry name" value="Pyruvate-ferredoxin oxidoreductase, PFOR, domain III"/>
    <property type="match status" value="1"/>
</dbReference>
<keyword evidence="1" id="KW-0560">Oxidoreductase</keyword>